<dbReference type="AlphaFoldDB" id="A0A423PDV9"/>
<keyword evidence="5 8" id="KW-1133">Transmembrane helix</keyword>
<organism evidence="9 10">
    <name type="scientific">Salinisphaera orenii YIM 95161</name>
    <dbReference type="NCBI Taxonomy" id="1051139"/>
    <lineage>
        <taxon>Bacteria</taxon>
        <taxon>Pseudomonadati</taxon>
        <taxon>Pseudomonadota</taxon>
        <taxon>Gammaproteobacteria</taxon>
        <taxon>Salinisphaerales</taxon>
        <taxon>Salinisphaeraceae</taxon>
        <taxon>Salinisphaera</taxon>
    </lineage>
</organism>
<keyword evidence="6 8" id="KW-0472">Membrane</keyword>
<gene>
    <name evidence="9" type="ORF">SAHL_16560</name>
</gene>
<dbReference type="GO" id="GO:0022857">
    <property type="term" value="F:transmembrane transporter activity"/>
    <property type="evidence" value="ECO:0007669"/>
    <property type="project" value="InterPro"/>
</dbReference>
<dbReference type="Proteomes" id="UP000285123">
    <property type="component" value="Unassembled WGS sequence"/>
</dbReference>
<evidence type="ECO:0000256" key="1">
    <source>
        <dbReference type="ARBA" id="ARBA00004651"/>
    </source>
</evidence>
<sequence>MSRLAWLFAPSAENVSFAIRCCVSIALALYLAFRLQLDNAYWVFINVAILIQPLPGFLVVRGFARLLGTFVAGAVSIALIAAFAQSYMLFSVALVGWVSLMVFCASLFRNNLSYGFVLAGYVTMIVGVRAMSDPATVFSVAVARTAETALAAVVAAFVSVLLAPGTTARKYLAARVAALRAIGTQFGRLKRDPDEAPAAAGAGEDDPRSPHPDLHRLVETTLSLEQTRRYARYDEPRFAEHDRLARRLDYELLALVSAMASLQVYLAKFGQGVDRRPLQALDEAADLMARDPDDTGALRRAFGQAYTRILETARADRANDRRRSLVDWVVISRALDLASRMRAAVVKHEMLLTERGAGRRTRRSRPEFAVPVSVRESLRTTARAAVAMGIGAAIWATHAEPALNGMMVLTAVLTTLFALGDNPVGGARGFGIGAACAGVAAFVVNFVLLPAVNGYVMLMVVLLPFVFVAALAMATPRLALVGRISLVTFGLLVHPDNNARQDFVSFAEALIGAELAVFLALAAFTLILPVSSRGLLRERLAGMFGELARGFTGSRERFETRVYDRLLRLPVAADRGETHVSARQAAFAAVNMGLEARSLRVLAARAGFDEPTRAGVRTALAELERLFAHGYPAVERVFEVQAKTNALARRMLDEAVTFTPRRRMRHGVRAAVAAELVAAALADYGLARENADGTAIRLGEADVVS</sequence>
<evidence type="ECO:0000256" key="3">
    <source>
        <dbReference type="ARBA" id="ARBA00022475"/>
    </source>
</evidence>
<evidence type="ECO:0000256" key="5">
    <source>
        <dbReference type="ARBA" id="ARBA00022989"/>
    </source>
</evidence>
<evidence type="ECO:0000256" key="2">
    <source>
        <dbReference type="ARBA" id="ARBA00022448"/>
    </source>
</evidence>
<evidence type="ECO:0000313" key="10">
    <source>
        <dbReference type="Proteomes" id="UP000285123"/>
    </source>
</evidence>
<evidence type="ECO:0000256" key="8">
    <source>
        <dbReference type="SAM" id="Phobius"/>
    </source>
</evidence>
<evidence type="ECO:0008006" key="11">
    <source>
        <dbReference type="Google" id="ProtNLM"/>
    </source>
</evidence>
<feature type="transmembrane region" description="Helical" evidence="8">
    <location>
        <begin position="427"/>
        <end position="448"/>
    </location>
</feature>
<keyword evidence="4 8" id="KW-0812">Transmembrane</keyword>
<feature type="compositionally biased region" description="Basic and acidic residues" evidence="7">
    <location>
        <begin position="205"/>
        <end position="214"/>
    </location>
</feature>
<dbReference type="InterPro" id="IPR006726">
    <property type="entry name" value="PHBA_efflux_AaeB/fusaric-R"/>
</dbReference>
<feature type="region of interest" description="Disordered" evidence="7">
    <location>
        <begin position="191"/>
        <end position="214"/>
    </location>
</feature>
<dbReference type="Pfam" id="PF04632">
    <property type="entry name" value="FUSC"/>
    <property type="match status" value="1"/>
</dbReference>
<dbReference type="PANTHER" id="PTHR30509:SF9">
    <property type="entry name" value="MULTIDRUG RESISTANCE PROTEIN MDTO"/>
    <property type="match status" value="1"/>
</dbReference>
<comment type="caution">
    <text evidence="9">The sequence shown here is derived from an EMBL/GenBank/DDBJ whole genome shotgun (WGS) entry which is preliminary data.</text>
</comment>
<evidence type="ECO:0000256" key="6">
    <source>
        <dbReference type="ARBA" id="ARBA00023136"/>
    </source>
</evidence>
<feature type="transmembrane region" description="Helical" evidence="8">
    <location>
        <begin position="138"/>
        <end position="163"/>
    </location>
</feature>
<feature type="transmembrane region" description="Helical" evidence="8">
    <location>
        <begin position="12"/>
        <end position="33"/>
    </location>
</feature>
<evidence type="ECO:0000256" key="7">
    <source>
        <dbReference type="SAM" id="MobiDB-lite"/>
    </source>
</evidence>
<feature type="transmembrane region" description="Helical" evidence="8">
    <location>
        <begin position="454"/>
        <end position="471"/>
    </location>
</feature>
<feature type="transmembrane region" description="Helical" evidence="8">
    <location>
        <begin position="39"/>
        <end position="59"/>
    </location>
</feature>
<evidence type="ECO:0000256" key="4">
    <source>
        <dbReference type="ARBA" id="ARBA00022692"/>
    </source>
</evidence>
<dbReference type="EMBL" id="AYKF01000136">
    <property type="protein sequence ID" value="ROO23768.1"/>
    <property type="molecule type" value="Genomic_DNA"/>
</dbReference>
<feature type="transmembrane region" description="Helical" evidence="8">
    <location>
        <begin position="506"/>
        <end position="530"/>
    </location>
</feature>
<feature type="transmembrane region" description="Helical" evidence="8">
    <location>
        <begin position="115"/>
        <end position="132"/>
    </location>
</feature>
<dbReference type="PANTHER" id="PTHR30509">
    <property type="entry name" value="P-HYDROXYBENZOIC ACID EFFLUX PUMP SUBUNIT-RELATED"/>
    <property type="match status" value="1"/>
</dbReference>
<evidence type="ECO:0000313" key="9">
    <source>
        <dbReference type="EMBL" id="ROO23768.1"/>
    </source>
</evidence>
<dbReference type="GO" id="GO:0005886">
    <property type="term" value="C:plasma membrane"/>
    <property type="evidence" value="ECO:0007669"/>
    <property type="project" value="UniProtKB-SubCell"/>
</dbReference>
<keyword evidence="2" id="KW-0813">Transport</keyword>
<protein>
    <recommendedName>
        <fullName evidence="11">Fusaric acid resistance protein</fullName>
    </recommendedName>
</protein>
<feature type="transmembrane region" description="Helical" evidence="8">
    <location>
        <begin position="402"/>
        <end position="420"/>
    </location>
</feature>
<name>A0A423PDV9_9GAMM</name>
<accession>A0A423PDV9</accession>
<comment type="subcellular location">
    <subcellularLocation>
        <location evidence="1">Cell membrane</location>
        <topology evidence="1">Multi-pass membrane protein</topology>
    </subcellularLocation>
</comment>
<proteinExistence type="predicted"/>
<reference evidence="9 10" key="1">
    <citation type="submission" date="2013-10" db="EMBL/GenBank/DDBJ databases">
        <title>Salinisphaera halophila YIM 95161 Genome Sequencing.</title>
        <authorList>
            <person name="Lai Q."/>
            <person name="Li C."/>
            <person name="Shao Z."/>
        </authorList>
    </citation>
    <scope>NUCLEOTIDE SEQUENCE [LARGE SCALE GENOMIC DNA]</scope>
    <source>
        <strain evidence="9 10">YIM 95161</strain>
    </source>
</reference>
<keyword evidence="3" id="KW-1003">Cell membrane</keyword>